<name>A0ABR7L9I2_9PSEU</name>
<dbReference type="PANTHER" id="PTHR43877">
    <property type="entry name" value="AMINOALKYLPHOSPHONATE N-ACETYLTRANSFERASE-RELATED-RELATED"/>
    <property type="match status" value="1"/>
</dbReference>
<protein>
    <submittedName>
        <fullName evidence="4">GNAT family N-acetyltransferase</fullName>
    </submittedName>
</protein>
<dbReference type="PROSITE" id="PS51186">
    <property type="entry name" value="GNAT"/>
    <property type="match status" value="2"/>
</dbReference>
<proteinExistence type="predicted"/>
<dbReference type="RefSeq" id="WP_187222059.1">
    <property type="nucleotide sequence ID" value="NZ_JABVED010000011.1"/>
</dbReference>
<sequence length="316" mass="34528">MTITWRNLVADDADQWVDLRAAAEAVDKTGEHTGPDQFAELMADPTTGTVGGFDGDRLVAEGVVWFKAGKTEVNGVPLDGHVRPSHRRRGIGRELLDRLVVVAEDLHAAHCPHLRLEPRSSTHEGNPGHTALLVNAGYVPVRWFFDMRAELDGQTPDLPFPSGLTVEKYTAAIDDELRRTHDDCFVEHWGNTPSNPAYWTAHYTGNPAFAPDRTVVLRDDATGEIAAYVMGYDSPAHTAATGLRDLWLGQVGTRKAWRGRGVATALLAQVLRESRAAGYDTVTLAVDAGNATGALGVYERCGFSVVERWTTYALIR</sequence>
<evidence type="ECO:0000313" key="4">
    <source>
        <dbReference type="EMBL" id="MBC6449353.1"/>
    </source>
</evidence>
<evidence type="ECO:0000256" key="2">
    <source>
        <dbReference type="ARBA" id="ARBA00023315"/>
    </source>
</evidence>
<dbReference type="Pfam" id="PF00583">
    <property type="entry name" value="Acetyltransf_1"/>
    <property type="match status" value="2"/>
</dbReference>
<keyword evidence="2" id="KW-0012">Acyltransferase</keyword>
<dbReference type="CDD" id="cd04301">
    <property type="entry name" value="NAT_SF"/>
    <property type="match status" value="2"/>
</dbReference>
<dbReference type="Gene3D" id="3.40.630.30">
    <property type="match status" value="1"/>
</dbReference>
<gene>
    <name evidence="4" type="ORF">GPZ80_19500</name>
</gene>
<keyword evidence="5" id="KW-1185">Reference proteome</keyword>
<dbReference type="SUPFAM" id="SSF55729">
    <property type="entry name" value="Acyl-CoA N-acyltransferases (Nat)"/>
    <property type="match status" value="2"/>
</dbReference>
<keyword evidence="1" id="KW-0808">Transferase</keyword>
<reference evidence="4 5" key="1">
    <citation type="submission" date="2020-06" db="EMBL/GenBank/DDBJ databases">
        <title>Actinokineospora xiongansis sp. nov., isolated from soil of Baiyangdian.</title>
        <authorList>
            <person name="Zhang X."/>
        </authorList>
    </citation>
    <scope>NUCLEOTIDE SEQUENCE [LARGE SCALE GENOMIC DNA]</scope>
    <source>
        <strain evidence="4 5">HBU206404</strain>
    </source>
</reference>
<evidence type="ECO:0000259" key="3">
    <source>
        <dbReference type="PROSITE" id="PS51186"/>
    </source>
</evidence>
<dbReference type="InterPro" id="IPR016181">
    <property type="entry name" value="Acyl_CoA_acyltransferase"/>
</dbReference>
<comment type="caution">
    <text evidence="4">The sequence shown here is derived from an EMBL/GenBank/DDBJ whole genome shotgun (WGS) entry which is preliminary data.</text>
</comment>
<evidence type="ECO:0000313" key="5">
    <source>
        <dbReference type="Proteomes" id="UP000734823"/>
    </source>
</evidence>
<accession>A0ABR7L9I2</accession>
<feature type="domain" description="N-acetyltransferase" evidence="3">
    <location>
        <begin position="3"/>
        <end position="167"/>
    </location>
</feature>
<dbReference type="Proteomes" id="UP000734823">
    <property type="component" value="Unassembled WGS sequence"/>
</dbReference>
<dbReference type="InterPro" id="IPR000182">
    <property type="entry name" value="GNAT_dom"/>
</dbReference>
<feature type="domain" description="N-acetyltransferase" evidence="3">
    <location>
        <begin position="164"/>
        <end position="316"/>
    </location>
</feature>
<dbReference type="EMBL" id="JABVED010000011">
    <property type="protein sequence ID" value="MBC6449353.1"/>
    <property type="molecule type" value="Genomic_DNA"/>
</dbReference>
<organism evidence="4 5">
    <name type="scientific">Actinokineospora xionganensis</name>
    <dbReference type="NCBI Taxonomy" id="2684470"/>
    <lineage>
        <taxon>Bacteria</taxon>
        <taxon>Bacillati</taxon>
        <taxon>Actinomycetota</taxon>
        <taxon>Actinomycetes</taxon>
        <taxon>Pseudonocardiales</taxon>
        <taxon>Pseudonocardiaceae</taxon>
        <taxon>Actinokineospora</taxon>
    </lineage>
</organism>
<evidence type="ECO:0000256" key="1">
    <source>
        <dbReference type="ARBA" id="ARBA00022679"/>
    </source>
</evidence>
<dbReference type="InterPro" id="IPR050832">
    <property type="entry name" value="Bact_Acetyltransf"/>
</dbReference>